<evidence type="ECO:0000313" key="3">
    <source>
        <dbReference type="EMBL" id="MBC5846156.1"/>
    </source>
</evidence>
<dbReference type="Pfam" id="PF14470">
    <property type="entry name" value="bPH_3"/>
    <property type="match status" value="1"/>
</dbReference>
<dbReference type="AlphaFoldDB" id="A0A923N2I3"/>
<sequence>MANYEKSLILVKEHLDNGENIKSSVYGSYEGKLMGNDTVYNGVFIATEKRVVFFAKKLFGYELESFHYKNISSIEKSKGMLGHTITIHSSGNKAKMKWIQKGDIVKFTQLVNSNIQNTNQNNNVTEELTTDIPSQIKKLSELKDLGILTDEEFLRKKTELLSKM</sequence>
<proteinExistence type="predicted"/>
<dbReference type="Pfam" id="PF09851">
    <property type="entry name" value="SHOCT"/>
    <property type="match status" value="1"/>
</dbReference>
<evidence type="ECO:0000259" key="2">
    <source>
        <dbReference type="Pfam" id="PF14470"/>
    </source>
</evidence>
<comment type="caution">
    <text evidence="3">The sequence shown here is derived from an EMBL/GenBank/DDBJ whole genome shotgun (WGS) entry which is preliminary data.</text>
</comment>
<feature type="domain" description="SHOCT" evidence="1">
    <location>
        <begin position="135"/>
        <end position="161"/>
    </location>
</feature>
<evidence type="ECO:0000259" key="1">
    <source>
        <dbReference type="Pfam" id="PF09851"/>
    </source>
</evidence>
<dbReference type="Proteomes" id="UP000641454">
    <property type="component" value="Unassembled WGS sequence"/>
</dbReference>
<feature type="domain" description="YokE-like PH" evidence="2">
    <location>
        <begin position="15"/>
        <end position="112"/>
    </location>
</feature>
<gene>
    <name evidence="3" type="ORF">H8R25_17195</name>
</gene>
<dbReference type="RefSeq" id="WP_187021528.1">
    <property type="nucleotide sequence ID" value="NZ_JACRUK010000076.1"/>
</dbReference>
<organism evidence="3 4">
    <name type="scientific">Flavobacterium muglaense</name>
    <dbReference type="NCBI Taxonomy" id="2764716"/>
    <lineage>
        <taxon>Bacteria</taxon>
        <taxon>Pseudomonadati</taxon>
        <taxon>Bacteroidota</taxon>
        <taxon>Flavobacteriia</taxon>
        <taxon>Flavobacteriales</taxon>
        <taxon>Flavobacteriaceae</taxon>
        <taxon>Flavobacterium</taxon>
    </lineage>
</organism>
<dbReference type="EMBL" id="JACRUL010000077">
    <property type="protein sequence ID" value="MBC5846156.1"/>
    <property type="molecule type" value="Genomic_DNA"/>
</dbReference>
<evidence type="ECO:0000313" key="4">
    <source>
        <dbReference type="Proteomes" id="UP000641454"/>
    </source>
</evidence>
<name>A0A923N2I3_9FLAO</name>
<keyword evidence="4" id="KW-1185">Reference proteome</keyword>
<dbReference type="InterPro" id="IPR018649">
    <property type="entry name" value="SHOCT"/>
</dbReference>
<protein>
    <submittedName>
        <fullName evidence="3">PH domain-containing protein</fullName>
    </submittedName>
</protein>
<accession>A0A923N2I3</accession>
<reference evidence="3 4" key="1">
    <citation type="submission" date="2020-08" db="EMBL/GenBank/DDBJ databases">
        <title>Description of novel Flavobacterium F-392 isolate.</title>
        <authorList>
            <person name="Saticioglu I.B."/>
            <person name="Duman M."/>
            <person name="Altun S."/>
        </authorList>
    </citation>
    <scope>NUCLEOTIDE SEQUENCE [LARGE SCALE GENOMIC DNA]</scope>
    <source>
        <strain evidence="3 4">F-392</strain>
    </source>
</reference>
<dbReference type="InterPro" id="IPR039519">
    <property type="entry name" value="YokE-like_PH"/>
</dbReference>